<dbReference type="EMBL" id="QEXO01000002">
    <property type="protein sequence ID" value="PWE14842.1"/>
    <property type="molecule type" value="Genomic_DNA"/>
</dbReference>
<accession>A0A0S2JQR2</accession>
<dbReference type="PANTHER" id="PTHR46796:SF13">
    <property type="entry name" value="HTH-TYPE TRANSCRIPTIONAL ACTIVATOR RHAS"/>
    <property type="match status" value="1"/>
</dbReference>
<comment type="caution">
    <text evidence="1">The sequence shown here is derived from an EMBL/GenBank/DDBJ whole genome shotgun (WGS) entry which is preliminary data.</text>
</comment>
<dbReference type="GO" id="GO:0043565">
    <property type="term" value="F:sequence-specific DNA binding"/>
    <property type="evidence" value="ECO:0007669"/>
    <property type="project" value="InterPro"/>
</dbReference>
<dbReference type="InterPro" id="IPR032783">
    <property type="entry name" value="AraC_lig"/>
</dbReference>
<dbReference type="SMART" id="SM00342">
    <property type="entry name" value="HTH_ARAC"/>
    <property type="match status" value="1"/>
</dbReference>
<dbReference type="KEGG" id="afa:UZ73_08120"/>
<dbReference type="AlphaFoldDB" id="A0A0M7BGR8"/>
<dbReference type="Pfam" id="PF12852">
    <property type="entry name" value="Cupin_6"/>
    <property type="match status" value="1"/>
</dbReference>
<dbReference type="SUPFAM" id="SSF46689">
    <property type="entry name" value="Homeodomain-like"/>
    <property type="match status" value="2"/>
</dbReference>
<dbReference type="GO" id="GO:0003700">
    <property type="term" value="F:DNA-binding transcription factor activity"/>
    <property type="evidence" value="ECO:0007669"/>
    <property type="project" value="InterPro"/>
</dbReference>
<evidence type="ECO:0000313" key="1">
    <source>
        <dbReference type="EMBL" id="PWE14842.1"/>
    </source>
</evidence>
<organism evidence="1 2">
    <name type="scientific">Alcaligenes faecalis</name>
    <dbReference type="NCBI Taxonomy" id="511"/>
    <lineage>
        <taxon>Bacteria</taxon>
        <taxon>Pseudomonadati</taxon>
        <taxon>Pseudomonadota</taxon>
        <taxon>Betaproteobacteria</taxon>
        <taxon>Burkholderiales</taxon>
        <taxon>Alcaligenaceae</taxon>
        <taxon>Alcaligenes</taxon>
    </lineage>
</organism>
<dbReference type="InterPro" id="IPR018060">
    <property type="entry name" value="HTH_AraC"/>
</dbReference>
<proteinExistence type="predicted"/>
<sequence length="284" mass="32128">MNLDRLSLLLEQFRVRAHLFYNGSLCGVTRFSAQPGRAFLHILRRGQLSVRHDPRDPVPEVLTIDRPSLLFYPRPLEHAFYDMPNEGSDFTCATLDFDGGEHHPLARSLPDLIIVPLEEAAGLEQALGLLFAETESVRCGHRLLADRLFEIVLLQLLRWLFDHPDRCEIPVGLFRGLSHPPVARALLAIQSDPGRDWTVQSLAQEAKMSRSAFAVQFKHWVGDTPADYLAQWRLSLACQRLAQGQSAKRIALDLGYANPSALSRLFRQRTGQSMREWLAARQST</sequence>
<reference evidence="1 2" key="2">
    <citation type="submission" date="2018-05" db="EMBL/GenBank/DDBJ databases">
        <authorList>
            <person name="Lanie J.A."/>
            <person name="Ng W.-L."/>
            <person name="Kazmierczak K.M."/>
            <person name="Andrzejewski T.M."/>
            <person name="Davidsen T.M."/>
            <person name="Wayne K.J."/>
            <person name="Tettelin H."/>
            <person name="Glass J.I."/>
            <person name="Rusch D."/>
            <person name="Podicherti R."/>
            <person name="Tsui H.-C.T."/>
            <person name="Winkler M.E."/>
        </authorList>
    </citation>
    <scope>NUCLEOTIDE SEQUENCE [LARGE SCALE GENOMIC DNA]</scope>
    <source>
        <strain evidence="1 2">YBY</strain>
    </source>
</reference>
<dbReference type="PROSITE" id="PS01124">
    <property type="entry name" value="HTH_ARAC_FAMILY_2"/>
    <property type="match status" value="1"/>
</dbReference>
<evidence type="ECO:0000313" key="2">
    <source>
        <dbReference type="Proteomes" id="UP000245216"/>
    </source>
</evidence>
<gene>
    <name evidence="1" type="ORF">DF183_09095</name>
</gene>
<dbReference type="Proteomes" id="UP000245216">
    <property type="component" value="Unassembled WGS sequence"/>
</dbReference>
<dbReference type="OrthoDB" id="9789899at2"/>
<dbReference type="RefSeq" id="WP_042482808.1">
    <property type="nucleotide sequence ID" value="NZ_CP013119.1"/>
</dbReference>
<dbReference type="InterPro" id="IPR050204">
    <property type="entry name" value="AraC_XylS_family_regulators"/>
</dbReference>
<dbReference type="GeneID" id="29369661"/>
<name>A0A0M7BGR8_ALCFA</name>
<dbReference type="PANTHER" id="PTHR46796">
    <property type="entry name" value="HTH-TYPE TRANSCRIPTIONAL ACTIVATOR RHAS-RELATED"/>
    <property type="match status" value="1"/>
</dbReference>
<reference evidence="1 2" key="1">
    <citation type="submission" date="2018-05" db="EMBL/GenBank/DDBJ databases">
        <title>Genome Sequence of an Efficient Indole-Degrading Bacterium, Alcaligenes sp.YBY.</title>
        <authorList>
            <person name="Yang B."/>
        </authorList>
    </citation>
    <scope>NUCLEOTIDE SEQUENCE [LARGE SCALE GENOMIC DNA]</scope>
    <source>
        <strain evidence="1 2">YBY</strain>
    </source>
</reference>
<dbReference type="STRING" id="511.UZ73_08120"/>
<accession>A0A0M7BGR8</accession>
<dbReference type="Pfam" id="PF12833">
    <property type="entry name" value="HTH_18"/>
    <property type="match status" value="1"/>
</dbReference>
<dbReference type="Gene3D" id="1.10.10.60">
    <property type="entry name" value="Homeodomain-like"/>
    <property type="match status" value="2"/>
</dbReference>
<dbReference type="InterPro" id="IPR009057">
    <property type="entry name" value="Homeodomain-like_sf"/>
</dbReference>
<protein>
    <submittedName>
        <fullName evidence="1">AraC family transcriptional regulator</fullName>
    </submittedName>
</protein>